<name>A0A8B8FJZ4_9HEMI</name>
<evidence type="ECO:0000313" key="2">
    <source>
        <dbReference type="Proteomes" id="UP000694846"/>
    </source>
</evidence>
<dbReference type="InterPro" id="IPR051029">
    <property type="entry name" value="mRNA_Capping_Enz/RNA_Phosphat"/>
</dbReference>
<dbReference type="AlphaFoldDB" id="A0A8B8FJZ4"/>
<dbReference type="PANTHER" id="PTHR10367:SF17">
    <property type="entry name" value="MRNA-CAPPING ENZYME"/>
    <property type="match status" value="1"/>
</dbReference>
<dbReference type="RefSeq" id="XP_025410811.1">
    <property type="nucleotide sequence ID" value="XM_025555026.1"/>
</dbReference>
<dbReference type="PANTHER" id="PTHR10367">
    <property type="entry name" value="MRNA-CAPPING ENZYME"/>
    <property type="match status" value="1"/>
</dbReference>
<dbReference type="InterPro" id="IPR016130">
    <property type="entry name" value="Tyr_Pase_AS"/>
</dbReference>
<dbReference type="GO" id="GO:0006370">
    <property type="term" value="P:7-methylguanosine mRNA capping"/>
    <property type="evidence" value="ECO:0007669"/>
    <property type="project" value="TreeGrafter"/>
</dbReference>
<evidence type="ECO:0000313" key="3">
    <source>
        <dbReference type="RefSeq" id="XP_025410811.1"/>
    </source>
</evidence>
<evidence type="ECO:0000259" key="1">
    <source>
        <dbReference type="PROSITE" id="PS50056"/>
    </source>
</evidence>
<keyword evidence="2" id="KW-1185">Reference proteome</keyword>
<accession>A0A8B8FJZ4</accession>
<dbReference type="Proteomes" id="UP000694846">
    <property type="component" value="Unplaced"/>
</dbReference>
<reference evidence="3" key="1">
    <citation type="submission" date="2025-08" db="UniProtKB">
        <authorList>
            <consortium name="RefSeq"/>
        </authorList>
    </citation>
    <scope>IDENTIFICATION</scope>
    <source>
        <tissue evidence="3">Whole body</tissue>
    </source>
</reference>
<dbReference type="SUPFAM" id="SSF52799">
    <property type="entry name" value="(Phosphotyrosine protein) phosphatases II"/>
    <property type="match status" value="1"/>
</dbReference>
<dbReference type="PROSITE" id="PS50056">
    <property type="entry name" value="TYR_PHOSPHATASE_2"/>
    <property type="match status" value="1"/>
</dbReference>
<protein>
    <submittedName>
        <fullName evidence="3">mRNA-capping enzyme-like</fullName>
    </submittedName>
</protein>
<dbReference type="Pfam" id="PF00782">
    <property type="entry name" value="DSPc"/>
    <property type="match status" value="1"/>
</dbReference>
<dbReference type="InterPro" id="IPR029021">
    <property type="entry name" value="Prot-tyrosine_phosphatase-like"/>
</dbReference>
<feature type="domain" description="Tyrosine specific protein phosphatases" evidence="1">
    <location>
        <begin position="157"/>
        <end position="214"/>
    </location>
</feature>
<dbReference type="OrthoDB" id="200924at2759"/>
<dbReference type="GeneID" id="112683849"/>
<dbReference type="PROSITE" id="PS00383">
    <property type="entry name" value="TYR_PHOSPHATASE_1"/>
    <property type="match status" value="1"/>
</dbReference>
<dbReference type="Gene3D" id="3.90.190.10">
    <property type="entry name" value="Protein tyrosine phosphatase superfamily"/>
    <property type="match status" value="1"/>
</dbReference>
<gene>
    <name evidence="3" type="primary">LOC112683849</name>
</gene>
<dbReference type="GO" id="GO:0004484">
    <property type="term" value="F:mRNA guanylyltransferase activity"/>
    <property type="evidence" value="ECO:0007669"/>
    <property type="project" value="TreeGrafter"/>
</dbReference>
<dbReference type="InterPro" id="IPR000340">
    <property type="entry name" value="Dual-sp_phosphatase_cat-dom"/>
</dbReference>
<sequence length="249" mass="28947">MIVNNVCTNLTTEKSLLKDILFVLSSLLKIYKILMSGREYNKYYRLSNKSQQTCQNSHSPTVPEQWIKCPRKSFTAINNKFVAFKTPLDSKYDEQIPARYRFNTEMLFSSLVNEKINLGLWIDLTNTCRYYNGFIIKGYVKLPCKGHYSPPTKEQTKLFIKICSKFVAKNPLQCIGVHCTHGFNRTGFMIITYLIEELHFNVTSAITHFAAARPPGIYKQVYIDELYRRYSKNEKPILAPKPPDWCKVN</sequence>
<dbReference type="InterPro" id="IPR000387">
    <property type="entry name" value="Tyr_Pase_dom"/>
</dbReference>
<organism evidence="2 3">
    <name type="scientific">Sipha flava</name>
    <name type="common">yellow sugarcane aphid</name>
    <dbReference type="NCBI Taxonomy" id="143950"/>
    <lineage>
        <taxon>Eukaryota</taxon>
        <taxon>Metazoa</taxon>
        <taxon>Ecdysozoa</taxon>
        <taxon>Arthropoda</taxon>
        <taxon>Hexapoda</taxon>
        <taxon>Insecta</taxon>
        <taxon>Pterygota</taxon>
        <taxon>Neoptera</taxon>
        <taxon>Paraneoptera</taxon>
        <taxon>Hemiptera</taxon>
        <taxon>Sternorrhyncha</taxon>
        <taxon>Aphidomorpha</taxon>
        <taxon>Aphidoidea</taxon>
        <taxon>Aphididae</taxon>
        <taxon>Sipha</taxon>
    </lineage>
</organism>
<proteinExistence type="predicted"/>